<name>A0A382F7L4_9ZZZZ</name>
<organism evidence="2">
    <name type="scientific">marine metagenome</name>
    <dbReference type="NCBI Taxonomy" id="408172"/>
    <lineage>
        <taxon>unclassified sequences</taxon>
        <taxon>metagenomes</taxon>
        <taxon>ecological metagenomes</taxon>
    </lineage>
</organism>
<sequence length="176" mass="19988">MPEVAKKKRIFQIAKELNISHMEIIQFLKNNGTEVESHMAPVTPEAYDEILLEFSKDKLQIERHRKEQARKIVVSKIHKKEVEDPNAPITSEKPAIRKLKTSIKEEKLALSDKLKDASDKLIKEKKKVDAHKDIADAKIKTEKLDPAINGSAAPKAKLDSAKLRIIKVETIKLTQL</sequence>
<evidence type="ECO:0000259" key="1">
    <source>
        <dbReference type="Pfam" id="PF04760"/>
    </source>
</evidence>
<dbReference type="Gene3D" id="1.10.10.2480">
    <property type="match status" value="1"/>
</dbReference>
<feature type="domain" description="Translation initiation factor IF-2 N-terminal" evidence="1">
    <location>
        <begin position="6"/>
        <end position="55"/>
    </location>
</feature>
<accession>A0A382F7L4</accession>
<gene>
    <name evidence="2" type="ORF">METZ01_LOCUS211892</name>
</gene>
<proteinExistence type="predicted"/>
<dbReference type="AlphaFoldDB" id="A0A382F7L4"/>
<feature type="non-terminal residue" evidence="2">
    <location>
        <position position="176"/>
    </location>
</feature>
<dbReference type="EMBL" id="UINC01048475">
    <property type="protein sequence ID" value="SVB59038.1"/>
    <property type="molecule type" value="Genomic_DNA"/>
</dbReference>
<protein>
    <recommendedName>
        <fullName evidence="1">Translation initiation factor IF-2 N-terminal domain-containing protein</fullName>
    </recommendedName>
</protein>
<dbReference type="InterPro" id="IPR006847">
    <property type="entry name" value="IF2_N"/>
</dbReference>
<dbReference type="Pfam" id="PF04760">
    <property type="entry name" value="IF2_N"/>
    <property type="match status" value="1"/>
</dbReference>
<evidence type="ECO:0000313" key="2">
    <source>
        <dbReference type="EMBL" id="SVB59038.1"/>
    </source>
</evidence>
<reference evidence="2" key="1">
    <citation type="submission" date="2018-05" db="EMBL/GenBank/DDBJ databases">
        <authorList>
            <person name="Lanie J.A."/>
            <person name="Ng W.-L."/>
            <person name="Kazmierczak K.M."/>
            <person name="Andrzejewski T.M."/>
            <person name="Davidsen T.M."/>
            <person name="Wayne K.J."/>
            <person name="Tettelin H."/>
            <person name="Glass J.I."/>
            <person name="Rusch D."/>
            <person name="Podicherti R."/>
            <person name="Tsui H.-C.T."/>
            <person name="Winkler M.E."/>
        </authorList>
    </citation>
    <scope>NUCLEOTIDE SEQUENCE</scope>
</reference>